<dbReference type="RefSeq" id="WP_003550630.1">
    <property type="nucleotide sequence ID" value="NZ_CABKOL010000106.1"/>
</dbReference>
<dbReference type="EMBL" id="CP047121">
    <property type="protein sequence ID" value="QHB53160.1"/>
    <property type="molecule type" value="Genomic_DNA"/>
</dbReference>
<evidence type="ECO:0000313" key="1">
    <source>
        <dbReference type="EMBL" id="QHB53160.1"/>
    </source>
</evidence>
<gene>
    <name evidence="1" type="ORF">GQR93_13660</name>
</gene>
<reference evidence="1 2" key="1">
    <citation type="submission" date="2019-12" db="EMBL/GenBank/DDBJ databases">
        <title>Lactobacillus hilgardii FLUB.</title>
        <authorList>
            <person name="Gustaw K."/>
        </authorList>
    </citation>
    <scope>NUCLEOTIDE SEQUENCE [LARGE SCALE GENOMIC DNA]</scope>
    <source>
        <strain evidence="1 2">FLUB</strain>
    </source>
</reference>
<protein>
    <recommendedName>
        <fullName evidence="3">ImmA/IrrE family metallo-endopeptidase</fullName>
    </recommendedName>
</protein>
<accession>A0A6P1EAJ6</accession>
<evidence type="ECO:0008006" key="3">
    <source>
        <dbReference type="Google" id="ProtNLM"/>
    </source>
</evidence>
<organism evidence="1 2">
    <name type="scientific">Lentilactobacillus hilgardii</name>
    <name type="common">Lactobacillus hilgardii</name>
    <dbReference type="NCBI Taxonomy" id="1588"/>
    <lineage>
        <taxon>Bacteria</taxon>
        <taxon>Bacillati</taxon>
        <taxon>Bacillota</taxon>
        <taxon>Bacilli</taxon>
        <taxon>Lactobacillales</taxon>
        <taxon>Lactobacillaceae</taxon>
        <taxon>Lentilactobacillus</taxon>
    </lineage>
</organism>
<dbReference type="SMR" id="A0A6P1EAJ6"/>
<name>A0A6P1EAJ6_LENHI</name>
<dbReference type="GeneID" id="69059422"/>
<dbReference type="Proteomes" id="UP000465035">
    <property type="component" value="Chromosome"/>
</dbReference>
<proteinExistence type="predicted"/>
<sequence>MNVLEDLERKYPELHFEICHLPCQLKGLTDGNYIYLSDTLDPKTLLQTAYEEVEHALLTAGDILDTKDIGNKKQEVKARDRGHQKLITLDGLIYCANHWFSADETADHFGVTVEYLYQALGIWRQKKGLEFNWDSYHFDLSQSYDIKIKRYD</sequence>
<evidence type="ECO:0000313" key="2">
    <source>
        <dbReference type="Proteomes" id="UP000465035"/>
    </source>
</evidence>
<dbReference type="AlphaFoldDB" id="A0A6P1EAJ6"/>